<dbReference type="Proteomes" id="UP000006875">
    <property type="component" value="Chromosome"/>
</dbReference>
<keyword evidence="2" id="KW-1185">Reference proteome</keyword>
<evidence type="ECO:0000313" key="2">
    <source>
        <dbReference type="Proteomes" id="UP000006875"/>
    </source>
</evidence>
<gene>
    <name evidence="1" type="ordered locus">Ilyop_0963</name>
</gene>
<proteinExistence type="predicted"/>
<evidence type="ECO:0000313" key="1">
    <source>
        <dbReference type="EMBL" id="ADO82745.1"/>
    </source>
</evidence>
<sequence length="78" mass="9014">MSVECNRLHILVDKIPKLYIKEMDYINIPSDGIYFITETGETYKGLERIVRIGFNKKKGTFQIRSGKSYGDLPLSEKI</sequence>
<accession>E3H946</accession>
<organism evidence="1 2">
    <name type="scientific">Ilyobacter polytropus (strain ATCC 51220 / DSM 2926 / LMG 16218 / CuHBu1)</name>
    <dbReference type="NCBI Taxonomy" id="572544"/>
    <lineage>
        <taxon>Bacteria</taxon>
        <taxon>Fusobacteriati</taxon>
        <taxon>Fusobacteriota</taxon>
        <taxon>Fusobacteriia</taxon>
        <taxon>Fusobacteriales</taxon>
        <taxon>Fusobacteriaceae</taxon>
        <taxon>Ilyobacter</taxon>
    </lineage>
</organism>
<dbReference type="OrthoDB" id="1443121at2"/>
<dbReference type="HOGENOM" id="CLU_2617244_0_0_0"/>
<reference evidence="1 2" key="1">
    <citation type="journal article" date="2010" name="Stand. Genomic Sci.">
        <title>Complete genome sequence of Ilyobacter polytropus type strain (CuHbu1).</title>
        <authorList>
            <person name="Sikorski J."/>
            <person name="Chertkov O."/>
            <person name="Lapidus A."/>
            <person name="Nolan M."/>
            <person name="Lucas S."/>
            <person name="Del Rio T.G."/>
            <person name="Tice H."/>
            <person name="Cheng J.F."/>
            <person name="Tapia R."/>
            <person name="Han C."/>
            <person name="Goodwin L."/>
            <person name="Pitluck S."/>
            <person name="Liolios K."/>
            <person name="Ivanova N."/>
            <person name="Mavromatis K."/>
            <person name="Mikhailova N."/>
            <person name="Pati A."/>
            <person name="Chen A."/>
            <person name="Palaniappan K."/>
            <person name="Land M."/>
            <person name="Hauser L."/>
            <person name="Chang Y.J."/>
            <person name="Jeffries C.D."/>
            <person name="Brambilla E."/>
            <person name="Yasawong M."/>
            <person name="Rohde M."/>
            <person name="Pukall R."/>
            <person name="Spring S."/>
            <person name="Goker M."/>
            <person name="Woyke T."/>
            <person name="Bristow J."/>
            <person name="Eisen J.A."/>
            <person name="Markowitz V."/>
            <person name="Hugenholtz P."/>
            <person name="Kyrpides N.C."/>
            <person name="Klenk H.P."/>
        </authorList>
    </citation>
    <scope>NUCLEOTIDE SEQUENCE [LARGE SCALE GENOMIC DNA]</scope>
    <source>
        <strain evidence="2">ATCC 51220 / DSM 2926 / LMG 16218 / CuHBu1</strain>
    </source>
</reference>
<dbReference type="RefSeq" id="WP_013387413.1">
    <property type="nucleotide sequence ID" value="NC_014632.1"/>
</dbReference>
<protein>
    <submittedName>
        <fullName evidence="1">Uncharacterized protein</fullName>
    </submittedName>
</protein>
<dbReference type="AlphaFoldDB" id="E3H946"/>
<dbReference type="KEGG" id="ipo:Ilyop_0963"/>
<dbReference type="EMBL" id="CP002281">
    <property type="protein sequence ID" value="ADO82745.1"/>
    <property type="molecule type" value="Genomic_DNA"/>
</dbReference>
<dbReference type="STRING" id="572544.Ilyop_0963"/>
<name>E3H946_ILYPC</name>